<feature type="transmembrane region" description="Helical" evidence="7">
    <location>
        <begin position="99"/>
        <end position="115"/>
    </location>
</feature>
<keyword evidence="4 7" id="KW-0812">Transmembrane</keyword>
<keyword evidence="3" id="KW-1003">Cell membrane</keyword>
<dbReference type="EMBL" id="JFKA01000001">
    <property type="protein sequence ID" value="OSQ40510.1"/>
    <property type="molecule type" value="Genomic_DNA"/>
</dbReference>
<reference evidence="8 9" key="1">
    <citation type="submission" date="2014-03" db="EMBL/GenBank/DDBJ databases">
        <title>The draft genome sequence of Thalassospira mesophila JCM 18969.</title>
        <authorList>
            <person name="Lai Q."/>
            <person name="Shao Z."/>
        </authorList>
    </citation>
    <scope>NUCLEOTIDE SEQUENCE [LARGE SCALE GENOMIC DNA]</scope>
    <source>
        <strain evidence="8 9">JCM 18969</strain>
    </source>
</reference>
<keyword evidence="6 7" id="KW-0472">Membrane</keyword>
<evidence type="ECO:0000256" key="2">
    <source>
        <dbReference type="ARBA" id="ARBA00006679"/>
    </source>
</evidence>
<dbReference type="RefSeq" id="WP_085578815.1">
    <property type="nucleotide sequence ID" value="NZ_JFKA01000001.1"/>
</dbReference>
<dbReference type="OrthoDB" id="5398343at2"/>
<dbReference type="InterPro" id="IPR051907">
    <property type="entry name" value="DoxX-like_oxidoreductase"/>
</dbReference>
<sequence length="157" mass="16703">MNTSLTPSGARPIIPALANVWAALEPLSWLIVRVTTGILLMPHGAGKLFGLFGGYGLEGTGGYFDSIGFHPGYLFALLVGSLEFFGGALLVLGLLTRPVAAAVVVFMTVAFFIHLPNGYAWINAGFEMPVLWGMMALSILIRGGGKISLDRKLGFEF</sequence>
<protein>
    <submittedName>
        <fullName evidence="8">DoxX family protein</fullName>
    </submittedName>
</protein>
<evidence type="ECO:0000256" key="6">
    <source>
        <dbReference type="ARBA" id="ARBA00023136"/>
    </source>
</evidence>
<evidence type="ECO:0000313" key="8">
    <source>
        <dbReference type="EMBL" id="OSQ40510.1"/>
    </source>
</evidence>
<dbReference type="PANTHER" id="PTHR33452">
    <property type="entry name" value="OXIDOREDUCTASE CATD-RELATED"/>
    <property type="match status" value="1"/>
</dbReference>
<dbReference type="InterPro" id="IPR032808">
    <property type="entry name" value="DoxX"/>
</dbReference>
<gene>
    <name evidence="8" type="ORF">TMES_01680</name>
</gene>
<feature type="transmembrane region" description="Helical" evidence="7">
    <location>
        <begin position="12"/>
        <end position="32"/>
    </location>
</feature>
<keyword evidence="5 7" id="KW-1133">Transmembrane helix</keyword>
<accession>A0A1Y2L4P2</accession>
<keyword evidence="9" id="KW-1185">Reference proteome</keyword>
<dbReference type="Pfam" id="PF07681">
    <property type="entry name" value="DoxX"/>
    <property type="match status" value="1"/>
</dbReference>
<dbReference type="AlphaFoldDB" id="A0A1Y2L4P2"/>
<organism evidence="8 9">
    <name type="scientific">Thalassospira mesophila</name>
    <dbReference type="NCBI Taxonomy" id="1293891"/>
    <lineage>
        <taxon>Bacteria</taxon>
        <taxon>Pseudomonadati</taxon>
        <taxon>Pseudomonadota</taxon>
        <taxon>Alphaproteobacteria</taxon>
        <taxon>Rhodospirillales</taxon>
        <taxon>Thalassospiraceae</taxon>
        <taxon>Thalassospira</taxon>
    </lineage>
</organism>
<comment type="similarity">
    <text evidence="2">Belongs to the DoxX family.</text>
</comment>
<evidence type="ECO:0000256" key="3">
    <source>
        <dbReference type="ARBA" id="ARBA00022475"/>
    </source>
</evidence>
<comment type="caution">
    <text evidence="8">The sequence shown here is derived from an EMBL/GenBank/DDBJ whole genome shotgun (WGS) entry which is preliminary data.</text>
</comment>
<evidence type="ECO:0000313" key="9">
    <source>
        <dbReference type="Proteomes" id="UP000193391"/>
    </source>
</evidence>
<proteinExistence type="inferred from homology"/>
<dbReference type="Proteomes" id="UP000193391">
    <property type="component" value="Unassembled WGS sequence"/>
</dbReference>
<name>A0A1Y2L4P2_9PROT</name>
<dbReference type="PANTHER" id="PTHR33452:SF1">
    <property type="entry name" value="INNER MEMBRANE PROTEIN YPHA-RELATED"/>
    <property type="match status" value="1"/>
</dbReference>
<dbReference type="STRING" id="1293891.TMES_01680"/>
<evidence type="ECO:0000256" key="7">
    <source>
        <dbReference type="SAM" id="Phobius"/>
    </source>
</evidence>
<dbReference type="GO" id="GO:0005886">
    <property type="term" value="C:plasma membrane"/>
    <property type="evidence" value="ECO:0007669"/>
    <property type="project" value="UniProtKB-SubCell"/>
</dbReference>
<feature type="transmembrane region" description="Helical" evidence="7">
    <location>
        <begin position="73"/>
        <end position="92"/>
    </location>
</feature>
<evidence type="ECO:0000256" key="5">
    <source>
        <dbReference type="ARBA" id="ARBA00022989"/>
    </source>
</evidence>
<evidence type="ECO:0000256" key="4">
    <source>
        <dbReference type="ARBA" id="ARBA00022692"/>
    </source>
</evidence>
<comment type="subcellular location">
    <subcellularLocation>
        <location evidence="1">Cell membrane</location>
        <topology evidence="1">Multi-pass membrane protein</topology>
    </subcellularLocation>
</comment>
<evidence type="ECO:0000256" key="1">
    <source>
        <dbReference type="ARBA" id="ARBA00004651"/>
    </source>
</evidence>